<gene>
    <name evidence="2" type="ORF">PGLA1383_LOCUS18032</name>
</gene>
<comment type="caution">
    <text evidence="2">The sequence shown here is derived from an EMBL/GenBank/DDBJ whole genome shotgun (WGS) entry which is preliminary data.</text>
</comment>
<feature type="chain" id="PRO_5032421290" evidence="1">
    <location>
        <begin position="27"/>
        <end position="239"/>
    </location>
</feature>
<evidence type="ECO:0000313" key="2">
    <source>
        <dbReference type="EMBL" id="CAE8599686.1"/>
    </source>
</evidence>
<proteinExistence type="predicted"/>
<keyword evidence="3" id="KW-1185">Reference proteome</keyword>
<sequence length="239" mass="24615">MGHMAGALVLLALLHALGGLVACASAACVAAGSVADKSACPAEAEDAASLLQTRPQEGSLVREIGTERRANATRACELGDHVRCAYSGTMCAGDQCCPGTLETGGKTYPCPSASEAYTGCEVEEKPASCFASLRVGACPCRPGLRFNDCCRSGSSRLEPGIDCWGKPFTVQEGKDCYAYSEACKILAKTAKKTFLCCKTGGQTCFGTNNNIFKGDVCTVSTGAPCGSPSPTPTPSPMQL</sequence>
<protein>
    <submittedName>
        <fullName evidence="2">Uncharacterized protein</fullName>
    </submittedName>
</protein>
<name>A0A813EEX2_POLGL</name>
<dbReference type="Proteomes" id="UP000654075">
    <property type="component" value="Unassembled WGS sequence"/>
</dbReference>
<dbReference type="AlphaFoldDB" id="A0A813EEX2"/>
<evidence type="ECO:0000313" key="3">
    <source>
        <dbReference type="Proteomes" id="UP000654075"/>
    </source>
</evidence>
<dbReference type="EMBL" id="CAJNNV010011389">
    <property type="protein sequence ID" value="CAE8599686.1"/>
    <property type="molecule type" value="Genomic_DNA"/>
</dbReference>
<evidence type="ECO:0000256" key="1">
    <source>
        <dbReference type="SAM" id="SignalP"/>
    </source>
</evidence>
<organism evidence="2 3">
    <name type="scientific">Polarella glacialis</name>
    <name type="common">Dinoflagellate</name>
    <dbReference type="NCBI Taxonomy" id="89957"/>
    <lineage>
        <taxon>Eukaryota</taxon>
        <taxon>Sar</taxon>
        <taxon>Alveolata</taxon>
        <taxon>Dinophyceae</taxon>
        <taxon>Suessiales</taxon>
        <taxon>Suessiaceae</taxon>
        <taxon>Polarella</taxon>
    </lineage>
</organism>
<reference evidence="2" key="1">
    <citation type="submission" date="2021-02" db="EMBL/GenBank/DDBJ databases">
        <authorList>
            <person name="Dougan E. K."/>
            <person name="Rhodes N."/>
            <person name="Thang M."/>
            <person name="Chan C."/>
        </authorList>
    </citation>
    <scope>NUCLEOTIDE SEQUENCE</scope>
</reference>
<keyword evidence="1" id="KW-0732">Signal</keyword>
<accession>A0A813EEX2</accession>
<feature type="signal peptide" evidence="1">
    <location>
        <begin position="1"/>
        <end position="26"/>
    </location>
</feature>